<sequence length="454" mass="50057">MTATAPKPAAAAVADELPAGFRFGAATASYQVEGAAREDGRGESIWDRFSHSPGNVVNGDTGDVACDHYHRWASDLDLMVALGLESYRFSIAWPRVQPDGRGPLNARGVAWYRRLAEGLLERGIEPVATLYHWDLPQARQEVGGWAVRDTALRFADYAAEMAAALGDVVQGWITHNEPWVVAFLGHAHGRKAPGIRDWPTALAVSHNLLLSHGLAVDALRAAGSAPVGITLNLNPMRGEEPWAVGMMDAHQNRWFLDPVLRGEYPAEMLAYYEKVFGPLPVLNPEDMDVISRPIDFLGVNYYNPTYVRASSEGPLGVSTVVPRGATTAMGWPVDATGLYDMLTRLRADYGDLEIWITENGAAFDDERLVNGVVEDPSRVVYLSTHLDALRRAVGAGVNVKRYHAWSLLDNFEWEHGYDKRFGIVRVDYDTQERIPKRSALWYRDHIAAVRGGGA</sequence>
<evidence type="ECO:0000256" key="4">
    <source>
        <dbReference type="ARBA" id="ARBA00022801"/>
    </source>
</evidence>
<evidence type="ECO:0000256" key="1">
    <source>
        <dbReference type="ARBA" id="ARBA00000448"/>
    </source>
</evidence>
<dbReference type="Gene3D" id="3.20.20.80">
    <property type="entry name" value="Glycosidases"/>
    <property type="match status" value="1"/>
</dbReference>
<dbReference type="FunFam" id="3.20.20.80:FF:000004">
    <property type="entry name" value="Beta-glucosidase 6-phospho-beta-glucosidase"/>
    <property type="match status" value="1"/>
</dbReference>
<feature type="binding site" evidence="10">
    <location>
        <position position="405"/>
    </location>
    <ligand>
        <name>substrate</name>
    </ligand>
</feature>
<dbReference type="PRINTS" id="PR00131">
    <property type="entry name" value="GLHYDRLASE1"/>
</dbReference>
<dbReference type="GO" id="GO:0030245">
    <property type="term" value="P:cellulose catabolic process"/>
    <property type="evidence" value="ECO:0007669"/>
    <property type="project" value="UniProtKB-KW"/>
</dbReference>
<dbReference type="PANTHER" id="PTHR10353:SF36">
    <property type="entry name" value="LP05116P"/>
    <property type="match status" value="1"/>
</dbReference>
<dbReference type="EMBL" id="JAPDDP010000007">
    <property type="protein sequence ID" value="MDA0179731.1"/>
    <property type="molecule type" value="Genomic_DNA"/>
</dbReference>
<dbReference type="PANTHER" id="PTHR10353">
    <property type="entry name" value="GLYCOSYL HYDROLASE"/>
    <property type="match status" value="1"/>
</dbReference>
<dbReference type="SUPFAM" id="SSF51445">
    <property type="entry name" value="(Trans)glycosidases"/>
    <property type="match status" value="1"/>
</dbReference>
<evidence type="ECO:0000256" key="7">
    <source>
        <dbReference type="ARBA" id="ARBA00023295"/>
    </source>
</evidence>
<feature type="binding site" evidence="10">
    <location>
        <position position="132"/>
    </location>
    <ligand>
        <name>substrate</name>
    </ligand>
</feature>
<dbReference type="InterPro" id="IPR017853">
    <property type="entry name" value="GH"/>
</dbReference>
<dbReference type="RefSeq" id="WP_270024034.1">
    <property type="nucleotide sequence ID" value="NZ_JAPDDP010000007.1"/>
</dbReference>
<feature type="binding site" evidence="10">
    <location>
        <begin position="412"/>
        <end position="413"/>
    </location>
    <ligand>
        <name>substrate</name>
    </ligand>
</feature>
<dbReference type="GO" id="GO:0008422">
    <property type="term" value="F:beta-glucosidase activity"/>
    <property type="evidence" value="ECO:0007669"/>
    <property type="project" value="UniProtKB-EC"/>
</dbReference>
<keyword evidence="5" id="KW-0136">Cellulose degradation</keyword>
<dbReference type="Proteomes" id="UP001147653">
    <property type="component" value="Unassembled WGS sequence"/>
</dbReference>
<feature type="binding site" evidence="10">
    <location>
        <position position="302"/>
    </location>
    <ligand>
        <name>substrate</name>
    </ligand>
</feature>
<keyword evidence="7 11" id="KW-0326">Glycosidase</keyword>
<feature type="active site" description="Proton donor" evidence="9">
    <location>
        <position position="177"/>
    </location>
</feature>
<keyword evidence="4 11" id="KW-0378">Hydrolase</keyword>
<name>A0A9X3N5A0_9ACTN</name>
<keyword evidence="13" id="KW-1185">Reference proteome</keyword>
<dbReference type="NCBIfam" id="TIGR03356">
    <property type="entry name" value="BGL"/>
    <property type="match status" value="1"/>
</dbReference>
<evidence type="ECO:0000256" key="10">
    <source>
        <dbReference type="PIRSR" id="PIRSR617736-2"/>
    </source>
</evidence>
<feature type="active site" description="Nucleophile" evidence="9">
    <location>
        <position position="358"/>
    </location>
</feature>
<evidence type="ECO:0000256" key="3">
    <source>
        <dbReference type="ARBA" id="ARBA00012744"/>
    </source>
</evidence>
<dbReference type="EC" id="3.2.1.21" evidence="3 11"/>
<dbReference type="InterPro" id="IPR033132">
    <property type="entry name" value="GH_1_N_CS"/>
</dbReference>
<keyword evidence="8" id="KW-0624">Polysaccharide degradation</keyword>
<dbReference type="Pfam" id="PF00232">
    <property type="entry name" value="Glyco_hydro_1"/>
    <property type="match status" value="1"/>
</dbReference>
<organism evidence="12 13">
    <name type="scientific">Solirubrobacter phytolaccae</name>
    <dbReference type="NCBI Taxonomy" id="1404360"/>
    <lineage>
        <taxon>Bacteria</taxon>
        <taxon>Bacillati</taxon>
        <taxon>Actinomycetota</taxon>
        <taxon>Thermoleophilia</taxon>
        <taxon>Solirubrobacterales</taxon>
        <taxon>Solirubrobacteraceae</taxon>
        <taxon>Solirubrobacter</taxon>
    </lineage>
</organism>
<evidence type="ECO:0000313" key="13">
    <source>
        <dbReference type="Proteomes" id="UP001147653"/>
    </source>
</evidence>
<reference evidence="12" key="1">
    <citation type="submission" date="2022-10" db="EMBL/GenBank/DDBJ databases">
        <title>The WGS of Solirubrobacter phytolaccae KCTC 29190.</title>
        <authorList>
            <person name="Jiang Z."/>
        </authorList>
    </citation>
    <scope>NUCLEOTIDE SEQUENCE</scope>
    <source>
        <strain evidence="12">KCTC 29190</strain>
    </source>
</reference>
<keyword evidence="6" id="KW-0119">Carbohydrate metabolism</keyword>
<evidence type="ECO:0000256" key="8">
    <source>
        <dbReference type="ARBA" id="ARBA00023326"/>
    </source>
</evidence>
<evidence type="ECO:0000256" key="11">
    <source>
        <dbReference type="RuleBase" id="RU361175"/>
    </source>
</evidence>
<comment type="catalytic activity">
    <reaction evidence="1 11">
        <text>Hydrolysis of terminal, non-reducing beta-D-glucosyl residues with release of beta-D-glucose.</text>
        <dbReference type="EC" id="3.2.1.21"/>
    </reaction>
</comment>
<feature type="binding site" evidence="10">
    <location>
        <position position="176"/>
    </location>
    <ligand>
        <name>substrate</name>
    </ligand>
</feature>
<evidence type="ECO:0000256" key="5">
    <source>
        <dbReference type="ARBA" id="ARBA00023001"/>
    </source>
</evidence>
<dbReference type="PROSITE" id="PS00653">
    <property type="entry name" value="GLYCOSYL_HYDROL_F1_2"/>
    <property type="match status" value="1"/>
</dbReference>
<protein>
    <recommendedName>
        <fullName evidence="3 11">Beta-glucosidase</fullName>
        <ecNumber evidence="3 11">3.2.1.21</ecNumber>
    </recommendedName>
</protein>
<gene>
    <name evidence="12" type="ORF">OJ997_05455</name>
</gene>
<dbReference type="InterPro" id="IPR001360">
    <property type="entry name" value="Glyco_hydro_1"/>
</dbReference>
<dbReference type="InterPro" id="IPR017736">
    <property type="entry name" value="Glyco_hydro_1_beta-glucosidase"/>
</dbReference>
<proteinExistence type="inferred from homology"/>
<feature type="binding site" evidence="10">
    <location>
        <position position="31"/>
    </location>
    <ligand>
        <name>substrate</name>
    </ligand>
</feature>
<dbReference type="AlphaFoldDB" id="A0A9X3N5A0"/>
<dbReference type="GO" id="GO:0005829">
    <property type="term" value="C:cytosol"/>
    <property type="evidence" value="ECO:0007669"/>
    <property type="project" value="TreeGrafter"/>
</dbReference>
<evidence type="ECO:0000256" key="2">
    <source>
        <dbReference type="ARBA" id="ARBA00010838"/>
    </source>
</evidence>
<evidence type="ECO:0000256" key="6">
    <source>
        <dbReference type="ARBA" id="ARBA00023277"/>
    </source>
</evidence>
<evidence type="ECO:0000256" key="9">
    <source>
        <dbReference type="PIRSR" id="PIRSR617736-1"/>
    </source>
</evidence>
<evidence type="ECO:0000313" key="12">
    <source>
        <dbReference type="EMBL" id="MDA0179731.1"/>
    </source>
</evidence>
<comment type="caution">
    <text evidence="12">The sequence shown here is derived from an EMBL/GenBank/DDBJ whole genome shotgun (WGS) entry which is preliminary data.</text>
</comment>
<accession>A0A9X3N5A0</accession>
<comment type="similarity">
    <text evidence="2 11">Belongs to the glycosyl hydrolase 1 family.</text>
</comment>